<reference evidence="2" key="2">
    <citation type="submission" date="2023-07" db="EMBL/GenBank/DDBJ databases">
        <title>Duganella aceri sp. nov., isolated from tree sap.</title>
        <authorList>
            <person name="Kim I.S."/>
        </authorList>
    </citation>
    <scope>NUCLEOTIDE SEQUENCE [LARGE SCALE GENOMIC DNA]</scope>
    <source>
        <strain evidence="2">SAP-35</strain>
    </source>
</reference>
<reference evidence="1 2" key="1">
    <citation type="submission" date="2020-01" db="EMBL/GenBank/DDBJ databases">
        <authorList>
            <person name="Lee S.D."/>
        </authorList>
    </citation>
    <scope>NUCLEOTIDE SEQUENCE [LARGE SCALE GENOMIC DNA]</scope>
    <source>
        <strain evidence="1 2">SAP-35</strain>
    </source>
</reference>
<dbReference type="Proteomes" id="UP000666369">
    <property type="component" value="Unassembled WGS sequence"/>
</dbReference>
<name>A0ABX0FV64_9BURK</name>
<comment type="caution">
    <text evidence="1">The sequence shown here is derived from an EMBL/GenBank/DDBJ whole genome shotgun (WGS) entry which is preliminary data.</text>
</comment>
<dbReference type="RefSeq" id="WP_166108394.1">
    <property type="nucleotide sequence ID" value="NZ_JAADJT010000019.1"/>
</dbReference>
<proteinExistence type="predicted"/>
<organism evidence="1 2">
    <name type="scientific">Duganella aceris</name>
    <dbReference type="NCBI Taxonomy" id="2703883"/>
    <lineage>
        <taxon>Bacteria</taxon>
        <taxon>Pseudomonadati</taxon>
        <taxon>Pseudomonadota</taxon>
        <taxon>Betaproteobacteria</taxon>
        <taxon>Burkholderiales</taxon>
        <taxon>Oxalobacteraceae</taxon>
        <taxon>Telluria group</taxon>
        <taxon>Duganella</taxon>
    </lineage>
</organism>
<keyword evidence="2" id="KW-1185">Reference proteome</keyword>
<dbReference type="Gene3D" id="3.40.50.300">
    <property type="entry name" value="P-loop containing nucleotide triphosphate hydrolases"/>
    <property type="match status" value="1"/>
</dbReference>
<sequence length="722" mass="82251">MKNIKIALKNCYGIQALEHEFDFVSGAPKNKAFAIYAPNGLMKTSFTKTFERLSQGKLPEEERFNRSASADIKINDTTIAAEEIYVLKSEIDLQEETSAITDILVNPEHKSRYDAILVDLDKQKIKLINTLQKISGVPKKDVEKSVIDDVGKGDFALCISTLLERPVTIDYADLPYSIIFDPKTADFLKSDEFLSGAKEFNSRYQELFTQEGTIYQKGIFNPARADNSFNTLDKQGFFNAGHRLQMRGDAVSIDKDELATRLKKIHARIDEDESLKKLRANLAKNAQTQALSDLFENLDSTKVDGLLEKLLPENQSSFRLDLWSAYLQNNTDAITYITLFKDTKDEIESIESEAAQATPRWTAAVSLFNNRFVDMPFSLSIENQTQAALGKERAKLRFIFKDGLDTVNWSRSEVKTLSQGEKRAMYLLNFIFEVEARVLAQRKTLFIIDDVADSFDYKNKHAIVQYLEDLNEQQNLYQIILTHNFDFFRTLAGSFVHRERCLMANRHPHGIILSKAEGIKNYFTGVLKQKVATNPRALCATIPFTRNILEYTKGDNDPDYIKLTSLLHWKSDTDSITANDYLSIYNALFTTAHTGNGKSIKEILFEEAETISTQSVHAGLNLEDKVLLSMAIRMKAEEFLVNRIRNLINDYTYWCTSKNQFGNLMKELTRLSPNADEIKKLEKVSITVSSNIHLNSFMYEPILDLTIDHLILLYTEIKALQA</sequence>
<dbReference type="SUPFAM" id="SSF52540">
    <property type="entry name" value="P-loop containing nucleoside triphosphate hydrolases"/>
    <property type="match status" value="1"/>
</dbReference>
<gene>
    <name evidence="1" type="ORF">GW587_28990</name>
</gene>
<dbReference type="InterPro" id="IPR027417">
    <property type="entry name" value="P-loop_NTPase"/>
</dbReference>
<evidence type="ECO:0008006" key="3">
    <source>
        <dbReference type="Google" id="ProtNLM"/>
    </source>
</evidence>
<evidence type="ECO:0000313" key="2">
    <source>
        <dbReference type="Proteomes" id="UP000666369"/>
    </source>
</evidence>
<protein>
    <recommendedName>
        <fullName evidence="3">AAA family ATPase</fullName>
    </recommendedName>
</protein>
<accession>A0ABX0FV64</accession>
<dbReference type="CDD" id="cd00267">
    <property type="entry name" value="ABC_ATPase"/>
    <property type="match status" value="1"/>
</dbReference>
<dbReference type="EMBL" id="JAADJT010000019">
    <property type="protein sequence ID" value="NGZ88277.1"/>
    <property type="molecule type" value="Genomic_DNA"/>
</dbReference>
<evidence type="ECO:0000313" key="1">
    <source>
        <dbReference type="EMBL" id="NGZ88277.1"/>
    </source>
</evidence>